<dbReference type="AlphaFoldDB" id="A0A6H1Q3S9"/>
<proteinExistence type="predicted"/>
<evidence type="ECO:0000256" key="4">
    <source>
        <dbReference type="ARBA" id="ARBA00022989"/>
    </source>
</evidence>
<feature type="transmembrane region" description="Helical" evidence="6">
    <location>
        <begin position="142"/>
        <end position="166"/>
    </location>
</feature>
<organism evidence="7 8">
    <name type="scientific">Candidatus Pelagibacter giovannonii</name>
    <dbReference type="NCBI Taxonomy" id="2563896"/>
    <lineage>
        <taxon>Bacteria</taxon>
        <taxon>Pseudomonadati</taxon>
        <taxon>Pseudomonadota</taxon>
        <taxon>Alphaproteobacteria</taxon>
        <taxon>Candidatus Pelagibacterales</taxon>
        <taxon>Candidatus Pelagibacteraceae</taxon>
        <taxon>Candidatus Pelagibacter</taxon>
    </lineage>
</organism>
<sequence>MHPELLLLIGISLSLGFTPGPNNAVAAYSGFNFGIRKTLPLILGVGFGYTTLIILINFVLISTFKNYPIIQEIIRVLGTIFLIYLAYKISFSKISSDGRTENPVKFLDKFIFQFINPKGVMAGVTLSSNFVEQGENYLNHSIWVIVVCSVTAFLSITSWTFLGKFLRKFATNNNFIKRFNYAMSLLLIVCIIGFYI</sequence>
<feature type="transmembrane region" description="Helical" evidence="6">
    <location>
        <begin position="73"/>
        <end position="91"/>
    </location>
</feature>
<gene>
    <name evidence="7" type="ORF">E5R92_06625</name>
</gene>
<keyword evidence="3 6" id="KW-0812">Transmembrane</keyword>
<feature type="transmembrane region" description="Helical" evidence="6">
    <location>
        <begin position="178"/>
        <end position="195"/>
    </location>
</feature>
<evidence type="ECO:0000256" key="5">
    <source>
        <dbReference type="ARBA" id="ARBA00023136"/>
    </source>
</evidence>
<dbReference type="GO" id="GO:0005886">
    <property type="term" value="C:plasma membrane"/>
    <property type="evidence" value="ECO:0007669"/>
    <property type="project" value="UniProtKB-SubCell"/>
</dbReference>
<keyword evidence="8" id="KW-1185">Reference proteome</keyword>
<dbReference type="Pfam" id="PF01810">
    <property type="entry name" value="LysE"/>
    <property type="match status" value="1"/>
</dbReference>
<protein>
    <submittedName>
        <fullName evidence="7">LysE family translocator</fullName>
    </submittedName>
</protein>
<dbReference type="KEGG" id="peg:E5R92_06625"/>
<feature type="transmembrane region" description="Helical" evidence="6">
    <location>
        <begin position="42"/>
        <end position="61"/>
    </location>
</feature>
<evidence type="ECO:0000313" key="8">
    <source>
        <dbReference type="Proteomes" id="UP000501094"/>
    </source>
</evidence>
<keyword evidence="2" id="KW-1003">Cell membrane</keyword>
<dbReference type="EMBL" id="CP038852">
    <property type="protein sequence ID" value="QIZ21451.1"/>
    <property type="molecule type" value="Genomic_DNA"/>
</dbReference>
<dbReference type="RefSeq" id="WP_168607308.1">
    <property type="nucleotide sequence ID" value="NZ_CP038852.1"/>
</dbReference>
<keyword evidence="5 6" id="KW-0472">Membrane</keyword>
<dbReference type="PANTHER" id="PTHR30086">
    <property type="entry name" value="ARGININE EXPORTER PROTEIN ARGO"/>
    <property type="match status" value="1"/>
</dbReference>
<accession>A0A6H1Q3S9</accession>
<evidence type="ECO:0000256" key="3">
    <source>
        <dbReference type="ARBA" id="ARBA00022692"/>
    </source>
</evidence>
<dbReference type="GO" id="GO:0033228">
    <property type="term" value="P:cysteine export across plasma membrane"/>
    <property type="evidence" value="ECO:0007669"/>
    <property type="project" value="TreeGrafter"/>
</dbReference>
<dbReference type="Proteomes" id="UP000501094">
    <property type="component" value="Chromosome"/>
</dbReference>
<evidence type="ECO:0000256" key="1">
    <source>
        <dbReference type="ARBA" id="ARBA00004651"/>
    </source>
</evidence>
<comment type="subcellular location">
    <subcellularLocation>
        <location evidence="1">Cell membrane</location>
        <topology evidence="1">Multi-pass membrane protein</topology>
    </subcellularLocation>
</comment>
<evidence type="ECO:0000256" key="6">
    <source>
        <dbReference type="SAM" id="Phobius"/>
    </source>
</evidence>
<dbReference type="PANTHER" id="PTHR30086:SF20">
    <property type="entry name" value="ARGININE EXPORTER PROTEIN ARGO-RELATED"/>
    <property type="match status" value="1"/>
</dbReference>
<name>A0A6H1Q3S9_9PROT</name>
<dbReference type="GO" id="GO:0015171">
    <property type="term" value="F:amino acid transmembrane transporter activity"/>
    <property type="evidence" value="ECO:0007669"/>
    <property type="project" value="TreeGrafter"/>
</dbReference>
<evidence type="ECO:0000256" key="2">
    <source>
        <dbReference type="ARBA" id="ARBA00022475"/>
    </source>
</evidence>
<evidence type="ECO:0000313" key="7">
    <source>
        <dbReference type="EMBL" id="QIZ21451.1"/>
    </source>
</evidence>
<dbReference type="InterPro" id="IPR001123">
    <property type="entry name" value="LeuE-type"/>
</dbReference>
<keyword evidence="4 6" id="KW-1133">Transmembrane helix</keyword>
<reference evidence="7 8" key="1">
    <citation type="journal article" date="2020" name="Nat. Microbiol.">
        <title>Lysogenic host-virus interactions in SAR11 marine bacteria.</title>
        <authorList>
            <person name="Morris R.M."/>
            <person name="Cain K.R."/>
            <person name="Hvorecny K.L."/>
            <person name="Kollman J.M."/>
        </authorList>
    </citation>
    <scope>NUCLEOTIDE SEQUENCE [LARGE SCALE GENOMIC DNA]</scope>
    <source>
        <strain evidence="7 8">NP1</strain>
    </source>
</reference>